<dbReference type="RefSeq" id="WP_008826478.1">
    <property type="nucleotide sequence ID" value="NZ_AFNU02000001.1"/>
</dbReference>
<evidence type="ECO:0000256" key="4">
    <source>
        <dbReference type="ARBA" id="ARBA00012961"/>
    </source>
</evidence>
<comment type="function">
    <text evidence="1 13">Essential for recycling GMP and indirectly, cGMP.</text>
</comment>
<comment type="catalytic activity">
    <reaction evidence="12 13">
        <text>GMP + ATP = GDP + ADP</text>
        <dbReference type="Rhea" id="RHEA:20780"/>
        <dbReference type="ChEBI" id="CHEBI:30616"/>
        <dbReference type="ChEBI" id="CHEBI:58115"/>
        <dbReference type="ChEBI" id="CHEBI:58189"/>
        <dbReference type="ChEBI" id="CHEBI:456216"/>
        <dbReference type="EC" id="2.7.4.8"/>
    </reaction>
</comment>
<dbReference type="HAMAP" id="MF_00328">
    <property type="entry name" value="Guanylate_kinase"/>
    <property type="match status" value="1"/>
</dbReference>
<dbReference type="GO" id="GO:0005829">
    <property type="term" value="C:cytosol"/>
    <property type="evidence" value="ECO:0007669"/>
    <property type="project" value="TreeGrafter"/>
</dbReference>
<feature type="domain" description="Guanylate kinase-like" evidence="14">
    <location>
        <begin position="7"/>
        <end position="186"/>
    </location>
</feature>
<dbReference type="InterPro" id="IPR027417">
    <property type="entry name" value="P-loop_NTPase"/>
</dbReference>
<dbReference type="eggNOG" id="COG0194">
    <property type="taxonomic scope" value="Bacteria"/>
</dbReference>
<reference evidence="15 16" key="1">
    <citation type="journal article" date="2011" name="J. Bacteriol.">
        <title>Genome sequence of Haloplasma contractile, an unusual contractile bacterium from a deep-sea anoxic brine lake.</title>
        <authorList>
            <person name="Antunes A."/>
            <person name="Alam I."/>
            <person name="El Dorry H."/>
            <person name="Siam R."/>
            <person name="Robertson A."/>
            <person name="Bajic V.B."/>
            <person name="Stingl U."/>
        </authorList>
    </citation>
    <scope>NUCLEOTIDE SEQUENCE [LARGE SCALE GENOMIC DNA]</scope>
    <source>
        <strain evidence="15 16">SSD-17B</strain>
    </source>
</reference>
<dbReference type="InParanoid" id="U2FKV6"/>
<accession>U2FKV6</accession>
<comment type="similarity">
    <text evidence="3 13">Belongs to the guanylate kinase family.</text>
</comment>
<evidence type="ECO:0000256" key="6">
    <source>
        <dbReference type="ARBA" id="ARBA00022490"/>
    </source>
</evidence>
<name>U2FKV6_9MOLU</name>
<evidence type="ECO:0000256" key="9">
    <source>
        <dbReference type="ARBA" id="ARBA00022777"/>
    </source>
</evidence>
<evidence type="ECO:0000256" key="3">
    <source>
        <dbReference type="ARBA" id="ARBA00005790"/>
    </source>
</evidence>
<evidence type="ECO:0000256" key="10">
    <source>
        <dbReference type="ARBA" id="ARBA00022840"/>
    </source>
</evidence>
<dbReference type="FunCoup" id="U2FKV6">
    <property type="interactions" value="363"/>
</dbReference>
<dbReference type="InterPro" id="IPR017665">
    <property type="entry name" value="Guanylate_kinase"/>
</dbReference>
<dbReference type="AlphaFoldDB" id="U2FKV6"/>
<keyword evidence="10 13" id="KW-0067">ATP-binding</keyword>
<evidence type="ECO:0000256" key="12">
    <source>
        <dbReference type="ARBA" id="ARBA00048594"/>
    </source>
</evidence>
<dbReference type="PROSITE" id="PS00856">
    <property type="entry name" value="GUANYLATE_KINASE_1"/>
    <property type="match status" value="1"/>
</dbReference>
<keyword evidence="9 13" id="KW-0418">Kinase</keyword>
<dbReference type="CDD" id="cd00071">
    <property type="entry name" value="GMPK"/>
    <property type="match status" value="1"/>
</dbReference>
<sequence length="206" mass="23722">MKLNERGLLVVISGPSGVGKGTVRKALFNIDRHNLEYSVSMTTRSPRLGEQDGKDYYFVSKDEFENRIKEGKFLEYAEFVGNYYGTPLDKVEERLNVGKEVVLEIEVQGAMQVREKMPEAVFVFIAPPSRDALRERITGRATEPEKIINQRMDKADREFDVAHKYDYIVVNDTVENAADKIMAIIRAEHSKTKRTIHKYMKMLEVE</sequence>
<dbReference type="Gene3D" id="3.40.50.300">
    <property type="entry name" value="P-loop containing nucleotide triphosphate hydrolases"/>
    <property type="match status" value="2"/>
</dbReference>
<gene>
    <name evidence="13 15" type="primary">gmk</name>
    <name evidence="15" type="ORF">HLPCO_000066</name>
</gene>
<evidence type="ECO:0000256" key="13">
    <source>
        <dbReference type="HAMAP-Rule" id="MF_00328"/>
    </source>
</evidence>
<evidence type="ECO:0000259" key="14">
    <source>
        <dbReference type="PROSITE" id="PS50052"/>
    </source>
</evidence>
<evidence type="ECO:0000313" key="15">
    <source>
        <dbReference type="EMBL" id="ERJ13415.1"/>
    </source>
</evidence>
<keyword evidence="7 13" id="KW-0808">Transferase</keyword>
<dbReference type="OrthoDB" id="9808150at2"/>
<protein>
    <recommendedName>
        <fullName evidence="5 13">Guanylate kinase</fullName>
        <ecNumber evidence="4 13">2.7.4.8</ecNumber>
    </recommendedName>
    <alternativeName>
        <fullName evidence="11 13">GMP kinase</fullName>
    </alternativeName>
</protein>
<dbReference type="EMBL" id="AFNU02000001">
    <property type="protein sequence ID" value="ERJ13415.1"/>
    <property type="molecule type" value="Genomic_DNA"/>
</dbReference>
<evidence type="ECO:0000256" key="8">
    <source>
        <dbReference type="ARBA" id="ARBA00022741"/>
    </source>
</evidence>
<dbReference type="FunFam" id="3.30.63.10:FF:000002">
    <property type="entry name" value="Guanylate kinase 1"/>
    <property type="match status" value="1"/>
</dbReference>
<dbReference type="Gene3D" id="3.30.63.10">
    <property type="entry name" value="Guanylate Kinase phosphate binding domain"/>
    <property type="match status" value="1"/>
</dbReference>
<dbReference type="EC" id="2.7.4.8" evidence="4 13"/>
<comment type="caution">
    <text evidence="15">The sequence shown here is derived from an EMBL/GenBank/DDBJ whole genome shotgun (WGS) entry which is preliminary data.</text>
</comment>
<feature type="binding site" evidence="13">
    <location>
        <begin position="14"/>
        <end position="21"/>
    </location>
    <ligand>
        <name>ATP</name>
        <dbReference type="ChEBI" id="CHEBI:30616"/>
    </ligand>
</feature>
<dbReference type="NCBIfam" id="TIGR03263">
    <property type="entry name" value="guanyl_kin"/>
    <property type="match status" value="1"/>
</dbReference>
<evidence type="ECO:0000256" key="5">
    <source>
        <dbReference type="ARBA" id="ARBA00016296"/>
    </source>
</evidence>
<evidence type="ECO:0000256" key="1">
    <source>
        <dbReference type="ARBA" id="ARBA00003531"/>
    </source>
</evidence>
<evidence type="ECO:0000256" key="11">
    <source>
        <dbReference type="ARBA" id="ARBA00030128"/>
    </source>
</evidence>
<dbReference type="SMART" id="SM00072">
    <property type="entry name" value="GuKc"/>
    <property type="match status" value="1"/>
</dbReference>
<dbReference type="Proteomes" id="UP000005707">
    <property type="component" value="Unassembled WGS sequence"/>
</dbReference>
<organism evidence="15 16">
    <name type="scientific">Haloplasma contractile SSD-17B</name>
    <dbReference type="NCBI Taxonomy" id="1033810"/>
    <lineage>
        <taxon>Bacteria</taxon>
        <taxon>Bacillati</taxon>
        <taxon>Mycoplasmatota</taxon>
        <taxon>Mollicutes</taxon>
        <taxon>Haloplasmatales</taxon>
        <taxon>Haloplasmataceae</taxon>
        <taxon>Haloplasma</taxon>
    </lineage>
</organism>
<dbReference type="STRING" id="1033810.HLPCO_000066"/>
<comment type="subcellular location">
    <subcellularLocation>
        <location evidence="2 13">Cytoplasm</location>
    </subcellularLocation>
</comment>
<dbReference type="InterPro" id="IPR008144">
    <property type="entry name" value="Guanylate_kin-like_dom"/>
</dbReference>
<dbReference type="GO" id="GO:0005524">
    <property type="term" value="F:ATP binding"/>
    <property type="evidence" value="ECO:0007669"/>
    <property type="project" value="UniProtKB-UniRule"/>
</dbReference>
<dbReference type="PANTHER" id="PTHR23117">
    <property type="entry name" value="GUANYLATE KINASE-RELATED"/>
    <property type="match status" value="1"/>
</dbReference>
<dbReference type="Pfam" id="PF00625">
    <property type="entry name" value="Guanylate_kin"/>
    <property type="match status" value="1"/>
</dbReference>
<keyword evidence="16" id="KW-1185">Reference proteome</keyword>
<evidence type="ECO:0000256" key="7">
    <source>
        <dbReference type="ARBA" id="ARBA00022679"/>
    </source>
</evidence>
<dbReference type="FunFam" id="3.40.50.300:FF:000855">
    <property type="entry name" value="Guanylate kinase"/>
    <property type="match status" value="1"/>
</dbReference>
<dbReference type="PROSITE" id="PS50052">
    <property type="entry name" value="GUANYLATE_KINASE_2"/>
    <property type="match status" value="1"/>
</dbReference>
<dbReference type="GO" id="GO:0004385">
    <property type="term" value="F:GMP kinase activity"/>
    <property type="evidence" value="ECO:0007669"/>
    <property type="project" value="UniProtKB-UniRule"/>
</dbReference>
<evidence type="ECO:0000256" key="2">
    <source>
        <dbReference type="ARBA" id="ARBA00004496"/>
    </source>
</evidence>
<proteinExistence type="inferred from homology"/>
<keyword evidence="8 13" id="KW-0547">Nucleotide-binding</keyword>
<dbReference type="InterPro" id="IPR020590">
    <property type="entry name" value="Guanylate_kinase_CS"/>
</dbReference>
<reference evidence="15 16" key="2">
    <citation type="journal article" date="2013" name="PLoS ONE">
        <title>INDIGO - INtegrated Data Warehouse of MIcrobial GenOmes with Examples from the Red Sea Extremophiles.</title>
        <authorList>
            <person name="Alam I."/>
            <person name="Antunes A."/>
            <person name="Kamau A.A."/>
            <person name="Ba Alawi W."/>
            <person name="Kalkatawi M."/>
            <person name="Stingl U."/>
            <person name="Bajic V.B."/>
        </authorList>
    </citation>
    <scope>NUCLEOTIDE SEQUENCE [LARGE SCALE GENOMIC DNA]</scope>
    <source>
        <strain evidence="15 16">SSD-17B</strain>
    </source>
</reference>
<evidence type="ECO:0000313" key="16">
    <source>
        <dbReference type="Proteomes" id="UP000005707"/>
    </source>
</evidence>
<keyword evidence="6 13" id="KW-0963">Cytoplasm</keyword>
<dbReference type="PANTHER" id="PTHR23117:SF13">
    <property type="entry name" value="GUANYLATE KINASE"/>
    <property type="match status" value="1"/>
</dbReference>
<dbReference type="InterPro" id="IPR008145">
    <property type="entry name" value="GK/Ca_channel_bsu"/>
</dbReference>
<dbReference type="SUPFAM" id="SSF52540">
    <property type="entry name" value="P-loop containing nucleoside triphosphate hydrolases"/>
    <property type="match status" value="1"/>
</dbReference>